<dbReference type="STRING" id="888060.HMPREF9081_1608"/>
<dbReference type="GO" id="GO:0003677">
    <property type="term" value="F:DNA binding"/>
    <property type="evidence" value="ECO:0007669"/>
    <property type="project" value="InterPro"/>
</dbReference>
<dbReference type="SUPFAM" id="SSF56726">
    <property type="entry name" value="DNA topoisomerase IV, alpha subunit"/>
    <property type="match status" value="1"/>
</dbReference>
<sequence length="408" mass="47077">MDRTRLQKRYEEKILTILLEKYENSKAAVGEKGRRPQFRLLKSSLAPDYTDELDVDKREALHAAAQELERQGMISIVWERHGTGHMERILLAADVAELYARMRRTLPLARVEEYCAELAALSEAKTLWIQRLCRETGEMLSEKKIPAYLPKEKVLRAHLIRAILALPHAGENSIPKRVFSQRIFGNSKYFEQFVEAPLLVLLRRFTEEPCESDAEYLDMSGIAGHQGKVWIAGSMAFLLHGRRYSLADFSGGMGLTYETITEMLIDTLPHAVLTVENLTNAELLARDGGEDRLLIYTAGFPNRTLQAFLRKIAAMQPVLVQHWGDLDYGGICIFEYLRSHFFPKLAPYRMDTESFRAYLPYAQELKPTQRKRLGSLLEREEFSAWHELIRIMLDEGKWVEQEVMLWAR</sequence>
<dbReference type="RefSeq" id="WP_006306596.1">
    <property type="nucleotide sequence ID" value="NZ_GL892076.1"/>
</dbReference>
<dbReference type="InterPro" id="IPR036078">
    <property type="entry name" value="Spo11/TopoVI_A_sf"/>
</dbReference>
<proteinExistence type="predicted"/>
<dbReference type="InterPro" id="IPR024534">
    <property type="entry name" value="JetD_C"/>
</dbReference>
<evidence type="ECO:0000313" key="2">
    <source>
        <dbReference type="EMBL" id="EGK59427.1"/>
    </source>
</evidence>
<dbReference type="eggNOG" id="COG4924">
    <property type="taxonomic scope" value="Bacteria"/>
</dbReference>
<organism evidence="2 3">
    <name type="scientific">Centipeda periodontii DSM 2778</name>
    <dbReference type="NCBI Taxonomy" id="888060"/>
    <lineage>
        <taxon>Bacteria</taxon>
        <taxon>Bacillati</taxon>
        <taxon>Bacillota</taxon>
        <taxon>Negativicutes</taxon>
        <taxon>Selenomonadales</taxon>
        <taxon>Selenomonadaceae</taxon>
        <taxon>Centipeda</taxon>
    </lineage>
</organism>
<evidence type="ECO:0000313" key="3">
    <source>
        <dbReference type="Proteomes" id="UP000004067"/>
    </source>
</evidence>
<dbReference type="Gene3D" id="3.40.1360.10">
    <property type="match status" value="1"/>
</dbReference>
<dbReference type="GO" id="GO:0005694">
    <property type="term" value="C:chromosome"/>
    <property type="evidence" value="ECO:0007669"/>
    <property type="project" value="InterPro"/>
</dbReference>
<dbReference type="EMBL" id="AFHQ01000036">
    <property type="protein sequence ID" value="EGK59427.1"/>
    <property type="molecule type" value="Genomic_DNA"/>
</dbReference>
<dbReference type="Pfam" id="PF09983">
    <property type="entry name" value="JetD_C"/>
    <property type="match status" value="1"/>
</dbReference>
<keyword evidence="3" id="KW-1185">Reference proteome</keyword>
<dbReference type="Proteomes" id="UP000004067">
    <property type="component" value="Unassembled WGS sequence"/>
</dbReference>
<dbReference type="HOGENOM" id="CLU_054915_2_0_9"/>
<reference evidence="2 3" key="1">
    <citation type="submission" date="2011-04" db="EMBL/GenBank/DDBJ databases">
        <authorList>
            <person name="Muzny D."/>
            <person name="Qin X."/>
            <person name="Deng J."/>
            <person name="Jiang H."/>
            <person name="Liu Y."/>
            <person name="Qu J."/>
            <person name="Song X.-Z."/>
            <person name="Zhang L."/>
            <person name="Thornton R."/>
            <person name="Coyle M."/>
            <person name="Francisco L."/>
            <person name="Jackson L."/>
            <person name="Javaid M."/>
            <person name="Korchina V."/>
            <person name="Kovar C."/>
            <person name="Mata R."/>
            <person name="Mathew T."/>
            <person name="Ngo R."/>
            <person name="Nguyen L."/>
            <person name="Nguyen N."/>
            <person name="Okwuonu G."/>
            <person name="Ongeri F."/>
            <person name="Pham C."/>
            <person name="Simmons D."/>
            <person name="Wilczek-Boney K."/>
            <person name="Hale W."/>
            <person name="Jakkamsetti A."/>
            <person name="Pham P."/>
            <person name="Ruth R."/>
            <person name="San Lucas F."/>
            <person name="Warren J."/>
            <person name="Zhang J."/>
            <person name="Zhao Z."/>
            <person name="Zhou C."/>
            <person name="Zhu D."/>
            <person name="Lee S."/>
            <person name="Bess C."/>
            <person name="Blankenburg K."/>
            <person name="Forbes L."/>
            <person name="Fu Q."/>
            <person name="Gubbala S."/>
            <person name="Hirani K."/>
            <person name="Jayaseelan J.C."/>
            <person name="Lara F."/>
            <person name="Munidasa M."/>
            <person name="Palculict T."/>
            <person name="Patil S."/>
            <person name="Pu L.-L."/>
            <person name="Saada N."/>
            <person name="Tang L."/>
            <person name="Weissenberger G."/>
            <person name="Zhu Y."/>
            <person name="Hemphill L."/>
            <person name="Shang Y."/>
            <person name="Youmans B."/>
            <person name="Ayvaz T."/>
            <person name="Ross M."/>
            <person name="Santibanez J."/>
            <person name="Aqrawi P."/>
            <person name="Gross S."/>
            <person name="Joshi V."/>
            <person name="Fowler G."/>
            <person name="Nazareth L."/>
            <person name="Reid J."/>
            <person name="Worley K."/>
            <person name="Petrosino J."/>
            <person name="Highlander S."/>
            <person name="Gibbs R."/>
        </authorList>
    </citation>
    <scope>NUCLEOTIDE SEQUENCE [LARGE SCALE GENOMIC DNA]</scope>
    <source>
        <strain evidence="2 3">DSM 2778</strain>
    </source>
</reference>
<protein>
    <recommendedName>
        <fullName evidence="1">Wadjet protein JetD C-terminal domain-containing protein</fullName>
    </recommendedName>
</protein>
<evidence type="ECO:0000259" key="1">
    <source>
        <dbReference type="Pfam" id="PF09983"/>
    </source>
</evidence>
<gene>
    <name evidence="2" type="ORF">HMPREF9081_1608</name>
</gene>
<dbReference type="OrthoDB" id="186173at2"/>
<dbReference type="AlphaFoldDB" id="F5RMX2"/>
<feature type="domain" description="Wadjet protein JetD C-terminal" evidence="1">
    <location>
        <begin position="266"/>
        <end position="404"/>
    </location>
</feature>
<comment type="caution">
    <text evidence="2">The sequence shown here is derived from an EMBL/GenBank/DDBJ whole genome shotgun (WGS) entry which is preliminary data.</text>
</comment>
<accession>F5RMX2</accession>
<name>F5RMX2_9FIRM</name>